<feature type="transmembrane region" description="Helical" evidence="1">
    <location>
        <begin position="6"/>
        <end position="32"/>
    </location>
</feature>
<gene>
    <name evidence="2" type="ORF">MNBD_ALPHA06-533</name>
</gene>
<name>A0A3B0RXH0_9ZZZZ</name>
<dbReference type="EMBL" id="UOEE01000217">
    <property type="protein sequence ID" value="VAV96142.1"/>
    <property type="molecule type" value="Genomic_DNA"/>
</dbReference>
<evidence type="ECO:0000313" key="2">
    <source>
        <dbReference type="EMBL" id="VAV96142.1"/>
    </source>
</evidence>
<sequence>MPDYSLFQALLFYFISPILGLISFIILVRVILSWLI</sequence>
<evidence type="ECO:0000256" key="1">
    <source>
        <dbReference type="SAM" id="Phobius"/>
    </source>
</evidence>
<dbReference type="AlphaFoldDB" id="A0A3B0RXH0"/>
<protein>
    <submittedName>
        <fullName evidence="2">Uncharacterized protein</fullName>
    </submittedName>
</protein>
<keyword evidence="1" id="KW-0812">Transmembrane</keyword>
<reference evidence="2" key="1">
    <citation type="submission" date="2018-06" db="EMBL/GenBank/DDBJ databases">
        <authorList>
            <person name="Zhirakovskaya E."/>
        </authorList>
    </citation>
    <scope>NUCLEOTIDE SEQUENCE</scope>
</reference>
<accession>A0A3B0RXH0</accession>
<proteinExistence type="predicted"/>
<keyword evidence="1" id="KW-0472">Membrane</keyword>
<organism evidence="2">
    <name type="scientific">hydrothermal vent metagenome</name>
    <dbReference type="NCBI Taxonomy" id="652676"/>
    <lineage>
        <taxon>unclassified sequences</taxon>
        <taxon>metagenomes</taxon>
        <taxon>ecological metagenomes</taxon>
    </lineage>
</organism>
<feature type="non-terminal residue" evidence="2">
    <location>
        <position position="36"/>
    </location>
</feature>
<keyword evidence="1" id="KW-1133">Transmembrane helix</keyword>